<evidence type="ECO:0000256" key="1">
    <source>
        <dbReference type="ARBA" id="ARBA00004651"/>
    </source>
</evidence>
<organism evidence="11 12">
    <name type="scientific">Aquimonas voraii</name>
    <dbReference type="NCBI Taxonomy" id="265719"/>
    <lineage>
        <taxon>Bacteria</taxon>
        <taxon>Pseudomonadati</taxon>
        <taxon>Pseudomonadota</taxon>
        <taxon>Gammaproteobacteria</taxon>
        <taxon>Lysobacterales</taxon>
        <taxon>Lysobacteraceae</taxon>
        <taxon>Aquimonas</taxon>
    </lineage>
</organism>
<evidence type="ECO:0000256" key="2">
    <source>
        <dbReference type="ARBA" id="ARBA00022475"/>
    </source>
</evidence>
<keyword evidence="5 8" id="KW-0472">Membrane</keyword>
<accession>A0A1G6X7M4</accession>
<protein>
    <submittedName>
        <fullName evidence="11">Biopolymer transport protein ExbB</fullName>
    </submittedName>
</protein>
<proteinExistence type="inferred from homology"/>
<feature type="domain" description="MotA/TolQ/ExbB proton channel" evidence="10">
    <location>
        <begin position="332"/>
        <end position="448"/>
    </location>
</feature>
<feature type="transmembrane region" description="Helical" evidence="8">
    <location>
        <begin position="271"/>
        <end position="293"/>
    </location>
</feature>
<gene>
    <name evidence="11" type="ORF">SAMN04488509_10668</name>
</gene>
<comment type="subcellular location">
    <subcellularLocation>
        <location evidence="1">Cell membrane</location>
        <topology evidence="1">Multi-pass membrane protein</topology>
    </subcellularLocation>
    <subcellularLocation>
        <location evidence="6">Membrane</location>
        <topology evidence="6">Multi-pass membrane protein</topology>
    </subcellularLocation>
</comment>
<feature type="coiled-coil region" evidence="7">
    <location>
        <begin position="46"/>
        <end position="105"/>
    </location>
</feature>
<dbReference type="InterPro" id="IPR002898">
    <property type="entry name" value="MotA_ExbB_proton_chnl"/>
</dbReference>
<keyword evidence="9" id="KW-0732">Signal</keyword>
<keyword evidence="12" id="KW-1185">Reference proteome</keyword>
<evidence type="ECO:0000256" key="9">
    <source>
        <dbReference type="SAM" id="SignalP"/>
    </source>
</evidence>
<evidence type="ECO:0000256" key="3">
    <source>
        <dbReference type="ARBA" id="ARBA00022692"/>
    </source>
</evidence>
<keyword evidence="6" id="KW-0653">Protein transport</keyword>
<feature type="transmembrane region" description="Helical" evidence="8">
    <location>
        <begin position="367"/>
        <end position="391"/>
    </location>
</feature>
<sequence length="471" mass="50128">MNRLVSLVLACVMPFAALAQDSAPAQPATAAPTPATAAPAPTVDVEQAYRREYALLEAQKRELTARVAEIRQQTAAQKSRLEAEVAALENRVFAERAEAETATEELTRIEQAAFALAENAGFIDATLEQARSTLAGFGNETLSADDFAARDELGKLQGMFEQGIAQLRVLGEIRREPGAFFLADGTEVQGQIVRFGNIAAYGVSEQGSGALVPAGGGRFRLWKDPAAESAQTLAQGQLPATLKAYLFENANTAVLDPEDKSFVTEMKKGGLIGYIILLLGLSAALLIVLRALFLQRAGASIQNIMDGVAPAVRARKIDDAIAAAKRFKGSAARVVTAALRNLDREREHLEDIVSESILHESTHLNRFGAYILMIAAVAPLLGLLGTVTGMIQTFDVITEFGTSDPKLLSGGIATALVTTMQGLIVAIPALLFGSLLNGWAESIKDDMEKAALKVVNLYQDVRSGQPARNAA</sequence>
<evidence type="ECO:0000256" key="6">
    <source>
        <dbReference type="RuleBase" id="RU004057"/>
    </source>
</evidence>
<dbReference type="InterPro" id="IPR050790">
    <property type="entry name" value="ExbB/TolQ_transport"/>
</dbReference>
<evidence type="ECO:0000256" key="8">
    <source>
        <dbReference type="SAM" id="Phobius"/>
    </source>
</evidence>
<evidence type="ECO:0000256" key="4">
    <source>
        <dbReference type="ARBA" id="ARBA00022989"/>
    </source>
</evidence>
<keyword evidence="4 8" id="KW-1133">Transmembrane helix</keyword>
<name>A0A1G6X7M4_9GAMM</name>
<keyword evidence="6" id="KW-0813">Transport</keyword>
<dbReference type="Proteomes" id="UP000199603">
    <property type="component" value="Unassembled WGS sequence"/>
</dbReference>
<dbReference type="STRING" id="265719.SAMN04488509_10668"/>
<keyword evidence="7" id="KW-0175">Coiled coil</keyword>
<dbReference type="RefSeq" id="WP_091242689.1">
    <property type="nucleotide sequence ID" value="NZ_FNAG01000006.1"/>
</dbReference>
<dbReference type="GO" id="GO:0005886">
    <property type="term" value="C:plasma membrane"/>
    <property type="evidence" value="ECO:0007669"/>
    <property type="project" value="UniProtKB-SubCell"/>
</dbReference>
<dbReference type="AlphaFoldDB" id="A0A1G6X7M4"/>
<dbReference type="GO" id="GO:0017038">
    <property type="term" value="P:protein import"/>
    <property type="evidence" value="ECO:0007669"/>
    <property type="project" value="TreeGrafter"/>
</dbReference>
<evidence type="ECO:0000256" key="7">
    <source>
        <dbReference type="SAM" id="Coils"/>
    </source>
</evidence>
<keyword evidence="3 8" id="KW-0812">Transmembrane</keyword>
<evidence type="ECO:0000313" key="12">
    <source>
        <dbReference type="Proteomes" id="UP000199603"/>
    </source>
</evidence>
<evidence type="ECO:0000259" key="10">
    <source>
        <dbReference type="Pfam" id="PF01618"/>
    </source>
</evidence>
<feature type="chain" id="PRO_5011677952" evidence="9">
    <location>
        <begin position="20"/>
        <end position="471"/>
    </location>
</feature>
<reference evidence="11 12" key="1">
    <citation type="submission" date="2016-10" db="EMBL/GenBank/DDBJ databases">
        <authorList>
            <person name="de Groot N.N."/>
        </authorList>
    </citation>
    <scope>NUCLEOTIDE SEQUENCE [LARGE SCALE GENOMIC DNA]</scope>
    <source>
        <strain evidence="11 12">DSM 16957</strain>
    </source>
</reference>
<comment type="similarity">
    <text evidence="6">Belongs to the exbB/tolQ family.</text>
</comment>
<dbReference type="OrthoDB" id="4045at2"/>
<dbReference type="PANTHER" id="PTHR30625">
    <property type="entry name" value="PROTEIN TOLQ"/>
    <property type="match status" value="1"/>
</dbReference>
<dbReference type="Pfam" id="PF01618">
    <property type="entry name" value="MotA_ExbB"/>
    <property type="match status" value="1"/>
</dbReference>
<evidence type="ECO:0000256" key="5">
    <source>
        <dbReference type="ARBA" id="ARBA00023136"/>
    </source>
</evidence>
<dbReference type="PANTHER" id="PTHR30625:SF11">
    <property type="entry name" value="MOTA_TOLQ_EXBB PROTON CHANNEL DOMAIN-CONTAINING PROTEIN"/>
    <property type="match status" value="1"/>
</dbReference>
<evidence type="ECO:0000313" key="11">
    <source>
        <dbReference type="EMBL" id="SDD73853.1"/>
    </source>
</evidence>
<dbReference type="EMBL" id="FNAG01000006">
    <property type="protein sequence ID" value="SDD73853.1"/>
    <property type="molecule type" value="Genomic_DNA"/>
</dbReference>
<keyword evidence="2" id="KW-1003">Cell membrane</keyword>
<feature type="signal peptide" evidence="9">
    <location>
        <begin position="1"/>
        <end position="19"/>
    </location>
</feature>
<feature type="transmembrane region" description="Helical" evidence="8">
    <location>
        <begin position="411"/>
        <end position="439"/>
    </location>
</feature>